<dbReference type="Proteomes" id="UP000632273">
    <property type="component" value="Unassembled WGS sequence"/>
</dbReference>
<evidence type="ECO:0000313" key="3">
    <source>
        <dbReference type="Proteomes" id="UP000632273"/>
    </source>
</evidence>
<dbReference type="PANTHER" id="PTHR30255">
    <property type="entry name" value="SINGLE-STRANDED-DNA-SPECIFIC EXONUCLEASE RECJ"/>
    <property type="match status" value="1"/>
</dbReference>
<evidence type="ECO:0000313" key="2">
    <source>
        <dbReference type="EMBL" id="GGF03107.1"/>
    </source>
</evidence>
<dbReference type="Pfam" id="PF01368">
    <property type="entry name" value="DHH"/>
    <property type="match status" value="1"/>
</dbReference>
<proteinExistence type="predicted"/>
<reference evidence="3" key="1">
    <citation type="journal article" date="2019" name="Int. J. Syst. Evol. Microbiol.">
        <title>The Global Catalogue of Microorganisms (GCM) 10K type strain sequencing project: providing services to taxonomists for standard genome sequencing and annotation.</title>
        <authorList>
            <consortium name="The Broad Institute Genomics Platform"/>
            <consortium name="The Broad Institute Genome Sequencing Center for Infectious Disease"/>
            <person name="Wu L."/>
            <person name="Ma J."/>
        </authorList>
    </citation>
    <scope>NUCLEOTIDE SEQUENCE [LARGE SCALE GENOMIC DNA]</scope>
    <source>
        <strain evidence="3">CGMCC 1.15197</strain>
    </source>
</reference>
<dbReference type="InterPro" id="IPR038763">
    <property type="entry name" value="DHH_sf"/>
</dbReference>
<evidence type="ECO:0000259" key="1">
    <source>
        <dbReference type="Pfam" id="PF01368"/>
    </source>
</evidence>
<comment type="caution">
    <text evidence="2">The sequence shown here is derived from an EMBL/GenBank/DDBJ whole genome shotgun (WGS) entry which is preliminary data.</text>
</comment>
<feature type="domain" description="DDH" evidence="1">
    <location>
        <begin position="50"/>
        <end position="173"/>
    </location>
</feature>
<sequence length="382" mass="41084">MLQALNLSAVLYEQRAAGYHAGSPFFMPAAFPQFVAPFRAFLDKIPPSGRVVVFCHFDADGLAAGALFGRGLQRLQSSWQVEVLPSGKGENAFLTPSIREKLLALKPDALIVTDLGVHANGTLEADGVPVLYVDHHIPEGYPPTGSTVLTGYGLDPVPCSAWLAYELVATEAEINDLQWVAAIGIISDLGDAAPWPLLAETKKQYTAKWLKEAVALCNAARRAGEFDLARPLSHLMLDDNPRPLAQDTVLAEYRAEVSAALQAARRLPPRFPKASPDAAPVALITLDSPCQIHPLIAQQWIQRLPDRVVLCANLGYLPDGNIAVAGRTANRDLHIPELLRAAFARTVAVPPSNFAHGHPQASGGHLSAADFETLLRGLGYEV</sequence>
<dbReference type="InterPro" id="IPR051673">
    <property type="entry name" value="SSDNA_exonuclease_RecJ"/>
</dbReference>
<dbReference type="EMBL" id="BMHT01000002">
    <property type="protein sequence ID" value="GGF03107.1"/>
    <property type="molecule type" value="Genomic_DNA"/>
</dbReference>
<dbReference type="InterPro" id="IPR001667">
    <property type="entry name" value="DDH_dom"/>
</dbReference>
<dbReference type="SUPFAM" id="SSF64182">
    <property type="entry name" value="DHH phosphoesterases"/>
    <property type="match status" value="1"/>
</dbReference>
<keyword evidence="3" id="KW-1185">Reference proteome</keyword>
<protein>
    <recommendedName>
        <fullName evidence="1">DDH domain-containing protein</fullName>
    </recommendedName>
</protein>
<organism evidence="2 3">
    <name type="scientific">Hymenobacter cavernae</name>
    <dbReference type="NCBI Taxonomy" id="2044852"/>
    <lineage>
        <taxon>Bacteria</taxon>
        <taxon>Pseudomonadati</taxon>
        <taxon>Bacteroidota</taxon>
        <taxon>Cytophagia</taxon>
        <taxon>Cytophagales</taxon>
        <taxon>Hymenobacteraceae</taxon>
        <taxon>Hymenobacter</taxon>
    </lineage>
</organism>
<name>A0ABQ1TT66_9BACT</name>
<dbReference type="PANTHER" id="PTHR30255:SF2">
    <property type="entry name" value="SINGLE-STRANDED-DNA-SPECIFIC EXONUCLEASE RECJ"/>
    <property type="match status" value="1"/>
</dbReference>
<accession>A0ABQ1TT66</accession>
<gene>
    <name evidence="2" type="ORF">GCM10011383_12550</name>
</gene>
<dbReference type="Gene3D" id="3.90.1640.30">
    <property type="match status" value="1"/>
</dbReference>